<feature type="transmembrane region" description="Helical" evidence="6">
    <location>
        <begin position="102"/>
        <end position="120"/>
    </location>
</feature>
<dbReference type="AlphaFoldDB" id="A0A160TZV1"/>
<dbReference type="GO" id="GO:0035348">
    <property type="term" value="P:acetyl-CoA transmembrane transport"/>
    <property type="evidence" value="ECO:0007669"/>
    <property type="project" value="InterPro"/>
</dbReference>
<feature type="transmembrane region" description="Helical" evidence="6">
    <location>
        <begin position="482"/>
        <end position="506"/>
    </location>
</feature>
<evidence type="ECO:0000256" key="1">
    <source>
        <dbReference type="ARBA" id="ARBA00004141"/>
    </source>
</evidence>
<feature type="transmembrane region" description="Helical" evidence="6">
    <location>
        <begin position="237"/>
        <end position="261"/>
    </location>
</feature>
<gene>
    <name evidence="7" type="ORF">MGWOODY_Hyp347</name>
</gene>
<reference evidence="7" key="1">
    <citation type="submission" date="2015-10" db="EMBL/GenBank/DDBJ databases">
        <authorList>
            <person name="Gilbert D.G."/>
        </authorList>
    </citation>
    <scope>NUCLEOTIDE SEQUENCE</scope>
</reference>
<sequence length="579" mass="62457">MSDTSVPTPPEVREPSRAVRALKALKDRRMAAMLILSFAASIPYGAVVGVLSAWLTQEGVDTNTIGVLALVSLGYSFKYLWAPMFGRARNVPFLRIGGRRSWLIVCQSVIALLLIILAFSNPPENIGLVALICFVITLIGPTHDLILDAWRIEVARSEEDKDLMSALYQFGYKSGGFISGFLALLVAARVGWTVSYVMMSVFIALTVLGSLLAPEPESSSRPDTSRMSFLPSLRRKVTLPAVIVVALSWLIGFTMIGTFVVRKLALGADISSRVFVSEQGPVIVLLTVVLPAVVAALLVFTQKAVATEAPLLVVGQSRGDKLLATLFRAIFDPLMELISRLGWWTILVLALALTYRFTDAVWGSFAYPFYLRADLDALGHTLDDVAIASKFFGVVATILGSLIGATLIALLGRMPVFFVGGIVAAATNLLYADLAAGAATVDAFLAFTHLDAPLITFADWAAKLQPEEVAIASDQGQRMARLMVTIFAENIAGGFALVAMTAYLTSVVNPRFAAVQYALLASLTMLIGTLGRPWLGEMIEQNGFYDVFIITFWLGGVAVVLSAIEWGRQTYLKRSVSAG</sequence>
<proteinExistence type="predicted"/>
<evidence type="ECO:0000256" key="4">
    <source>
        <dbReference type="ARBA" id="ARBA00022989"/>
    </source>
</evidence>
<evidence type="ECO:0000256" key="5">
    <source>
        <dbReference type="ARBA" id="ARBA00023136"/>
    </source>
</evidence>
<dbReference type="PANTHER" id="PTHR12778:SF10">
    <property type="entry name" value="MAJOR FACILITATOR SUPERFAMILY DOMAIN-CONTAINING PROTEIN 3"/>
    <property type="match status" value="1"/>
</dbReference>
<dbReference type="InterPro" id="IPR024371">
    <property type="entry name" value="AcetylCoA_trans_1-like"/>
</dbReference>
<feature type="transmembrane region" description="Helical" evidence="6">
    <location>
        <begin position="30"/>
        <end position="56"/>
    </location>
</feature>
<comment type="subcellular location">
    <subcellularLocation>
        <location evidence="1">Membrane</location>
        <topology evidence="1">Multi-pass membrane protein</topology>
    </subcellularLocation>
</comment>
<dbReference type="GO" id="GO:0016020">
    <property type="term" value="C:membrane"/>
    <property type="evidence" value="ECO:0007669"/>
    <property type="project" value="UniProtKB-SubCell"/>
</dbReference>
<feature type="transmembrane region" description="Helical" evidence="6">
    <location>
        <begin position="512"/>
        <end position="531"/>
    </location>
</feature>
<evidence type="ECO:0000256" key="2">
    <source>
        <dbReference type="ARBA" id="ARBA00022448"/>
    </source>
</evidence>
<evidence type="ECO:0000256" key="6">
    <source>
        <dbReference type="SAM" id="Phobius"/>
    </source>
</evidence>
<dbReference type="EMBL" id="CZQD01000009">
    <property type="protein sequence ID" value="CUS55784.1"/>
    <property type="molecule type" value="Genomic_DNA"/>
</dbReference>
<feature type="transmembrane region" description="Helical" evidence="6">
    <location>
        <begin position="416"/>
        <end position="437"/>
    </location>
</feature>
<dbReference type="SUPFAM" id="SSF103473">
    <property type="entry name" value="MFS general substrate transporter"/>
    <property type="match status" value="2"/>
</dbReference>
<dbReference type="Pfam" id="PF13000">
    <property type="entry name" value="Acatn"/>
    <property type="match status" value="1"/>
</dbReference>
<keyword evidence="3 6" id="KW-0812">Transmembrane</keyword>
<keyword evidence="2" id="KW-0813">Transport</keyword>
<feature type="transmembrane region" description="Helical" evidence="6">
    <location>
        <begin position="341"/>
        <end position="358"/>
    </location>
</feature>
<feature type="transmembrane region" description="Helical" evidence="6">
    <location>
        <begin position="543"/>
        <end position="564"/>
    </location>
</feature>
<feature type="transmembrane region" description="Helical" evidence="6">
    <location>
        <begin position="170"/>
        <end position="190"/>
    </location>
</feature>
<feature type="transmembrane region" description="Helical" evidence="6">
    <location>
        <begin position="391"/>
        <end position="411"/>
    </location>
</feature>
<accession>A0A160TZV1</accession>
<organism evidence="7">
    <name type="scientific">hydrothermal vent metagenome</name>
    <dbReference type="NCBI Taxonomy" id="652676"/>
    <lineage>
        <taxon>unclassified sequences</taxon>
        <taxon>metagenomes</taxon>
        <taxon>ecological metagenomes</taxon>
    </lineage>
</organism>
<feature type="transmembrane region" description="Helical" evidence="6">
    <location>
        <begin position="281"/>
        <end position="300"/>
    </location>
</feature>
<evidence type="ECO:0000256" key="3">
    <source>
        <dbReference type="ARBA" id="ARBA00022692"/>
    </source>
</evidence>
<dbReference type="PANTHER" id="PTHR12778">
    <property type="entry name" value="SOLUTE CARRIER FAMILY 33 ACETYL-COA TRANSPORTER -RELATED"/>
    <property type="match status" value="1"/>
</dbReference>
<evidence type="ECO:0000313" key="7">
    <source>
        <dbReference type="EMBL" id="CUS55784.1"/>
    </source>
</evidence>
<dbReference type="InterPro" id="IPR004752">
    <property type="entry name" value="AmpG_permease/AT-1"/>
</dbReference>
<name>A0A160TZV1_9ZZZZ</name>
<feature type="transmembrane region" description="Helical" evidence="6">
    <location>
        <begin position="62"/>
        <end position="81"/>
    </location>
</feature>
<dbReference type="Gene3D" id="1.20.1250.20">
    <property type="entry name" value="MFS general substrate transporter like domains"/>
    <property type="match status" value="2"/>
</dbReference>
<keyword evidence="5 6" id="KW-0472">Membrane</keyword>
<feature type="transmembrane region" description="Helical" evidence="6">
    <location>
        <begin position="126"/>
        <end position="150"/>
    </location>
</feature>
<protein>
    <submittedName>
        <fullName evidence="7">AmpG permease</fullName>
    </submittedName>
</protein>
<feature type="transmembrane region" description="Helical" evidence="6">
    <location>
        <begin position="196"/>
        <end position="216"/>
    </location>
</feature>
<dbReference type="InterPro" id="IPR036259">
    <property type="entry name" value="MFS_trans_sf"/>
</dbReference>
<dbReference type="GO" id="GO:0008521">
    <property type="term" value="F:acetyl-CoA transmembrane transporter activity"/>
    <property type="evidence" value="ECO:0007669"/>
    <property type="project" value="InterPro"/>
</dbReference>
<keyword evidence="4 6" id="KW-1133">Transmembrane helix</keyword>